<evidence type="ECO:0000259" key="4">
    <source>
        <dbReference type="PROSITE" id="PS50835"/>
    </source>
</evidence>
<dbReference type="AlphaFoldDB" id="A0A6H5HLB6"/>
<dbReference type="SMART" id="SM00406">
    <property type="entry name" value="IGv"/>
    <property type="match status" value="1"/>
</dbReference>
<evidence type="ECO:0000313" key="6">
    <source>
        <dbReference type="Proteomes" id="UP000479000"/>
    </source>
</evidence>
<dbReference type="Proteomes" id="UP000479000">
    <property type="component" value="Unassembled WGS sequence"/>
</dbReference>
<dbReference type="EMBL" id="CADCXU010032189">
    <property type="protein sequence ID" value="CAB0018041.1"/>
    <property type="molecule type" value="Genomic_DNA"/>
</dbReference>
<dbReference type="SUPFAM" id="SSF48726">
    <property type="entry name" value="Immunoglobulin"/>
    <property type="match status" value="1"/>
</dbReference>
<evidence type="ECO:0000256" key="2">
    <source>
        <dbReference type="ARBA" id="ARBA00023157"/>
    </source>
</evidence>
<dbReference type="Gene3D" id="2.60.40.10">
    <property type="entry name" value="Immunoglobulins"/>
    <property type="match status" value="1"/>
</dbReference>
<name>A0A6H5HLB6_9HEMI</name>
<keyword evidence="1" id="KW-0677">Repeat</keyword>
<reference evidence="5 6" key="1">
    <citation type="submission" date="2020-02" db="EMBL/GenBank/DDBJ databases">
        <authorList>
            <person name="Ferguson B K."/>
        </authorList>
    </citation>
    <scope>NUCLEOTIDE SEQUENCE [LARGE SCALE GENOMIC DNA]</scope>
</reference>
<sequence length="303" mass="34575">MKVGNGPVVFWRTQITTTTGSGTISTNTHSSELVCGTLVQPDRTRWKRSRVQLCRLSPRWLSVVYNGLKNDFSVPCPNQVPSHALIDNVMWPWDRRLYSRKKLALIRFNHSSDRHSIEITRRNVEQSMKSRETVELSSVKTKSLMFSETGPQGGTLGEGEGRTIEPFTSARAAYLTCLGTGFPRIFAQIYRLPSSNLLLVFQVGWVKADTKAIQAIHEHVITHNPRVSVSHSDHSTWYLHIRNVQVEDRGTYMCQINTDPMKSEDEGTYRVDNAKYNMFEVLKLRDSRTSSTGLRRQTQNETE</sequence>
<accession>A0A6H5HLB6</accession>
<proteinExistence type="predicted"/>
<keyword evidence="6" id="KW-1185">Reference proteome</keyword>
<dbReference type="PROSITE" id="PS50835">
    <property type="entry name" value="IG_LIKE"/>
    <property type="match status" value="1"/>
</dbReference>
<dbReference type="InterPro" id="IPR007110">
    <property type="entry name" value="Ig-like_dom"/>
</dbReference>
<dbReference type="InterPro" id="IPR013783">
    <property type="entry name" value="Ig-like_fold"/>
</dbReference>
<dbReference type="OrthoDB" id="10012075at2759"/>
<dbReference type="GO" id="GO:0043005">
    <property type="term" value="C:neuron projection"/>
    <property type="evidence" value="ECO:0007669"/>
    <property type="project" value="TreeGrafter"/>
</dbReference>
<keyword evidence="2" id="KW-1015">Disulfide bond</keyword>
<dbReference type="PANTHER" id="PTHR12231">
    <property type="entry name" value="CTX-RELATED TYPE I TRANSMEMBRANE PROTEIN"/>
    <property type="match status" value="1"/>
</dbReference>
<dbReference type="InterPro" id="IPR013106">
    <property type="entry name" value="Ig_V-set"/>
</dbReference>
<dbReference type="PANTHER" id="PTHR12231:SF255">
    <property type="entry name" value="DPR-INTERACTING PROTEIN ALPHA, ISOFORM A"/>
    <property type="match status" value="1"/>
</dbReference>
<protein>
    <recommendedName>
        <fullName evidence="4">Ig-like domain-containing protein</fullName>
    </recommendedName>
</protein>
<evidence type="ECO:0000256" key="1">
    <source>
        <dbReference type="ARBA" id="ARBA00022737"/>
    </source>
</evidence>
<feature type="non-terminal residue" evidence="5">
    <location>
        <position position="303"/>
    </location>
</feature>
<organism evidence="5 6">
    <name type="scientific">Nesidiocoris tenuis</name>
    <dbReference type="NCBI Taxonomy" id="355587"/>
    <lineage>
        <taxon>Eukaryota</taxon>
        <taxon>Metazoa</taxon>
        <taxon>Ecdysozoa</taxon>
        <taxon>Arthropoda</taxon>
        <taxon>Hexapoda</taxon>
        <taxon>Insecta</taxon>
        <taxon>Pterygota</taxon>
        <taxon>Neoptera</taxon>
        <taxon>Paraneoptera</taxon>
        <taxon>Hemiptera</taxon>
        <taxon>Heteroptera</taxon>
        <taxon>Panheteroptera</taxon>
        <taxon>Cimicomorpha</taxon>
        <taxon>Miridae</taxon>
        <taxon>Dicyphina</taxon>
        <taxon>Nesidiocoris</taxon>
    </lineage>
</organism>
<feature type="domain" description="Ig-like" evidence="4">
    <location>
        <begin position="151"/>
        <end position="270"/>
    </location>
</feature>
<evidence type="ECO:0000256" key="3">
    <source>
        <dbReference type="ARBA" id="ARBA00023319"/>
    </source>
</evidence>
<evidence type="ECO:0000313" key="5">
    <source>
        <dbReference type="EMBL" id="CAB0018041.1"/>
    </source>
</evidence>
<dbReference type="InterPro" id="IPR036179">
    <property type="entry name" value="Ig-like_dom_sf"/>
</dbReference>
<gene>
    <name evidence="5" type="ORF">NTEN_LOCUS21950</name>
</gene>
<dbReference type="InterPro" id="IPR051170">
    <property type="entry name" value="Neural/epithelial_adhesion"/>
</dbReference>
<keyword evidence="3" id="KW-0393">Immunoglobulin domain</keyword>
<dbReference type="Pfam" id="PF07686">
    <property type="entry name" value="V-set"/>
    <property type="match status" value="1"/>
</dbReference>